<dbReference type="RefSeq" id="WP_148781378.1">
    <property type="nucleotide sequence ID" value="NZ_VNHU01000001.1"/>
</dbReference>
<reference evidence="2 3" key="1">
    <citation type="submission" date="2019-07" db="EMBL/GenBank/DDBJ databases">
        <title>Genomic Encyclopedia of Archaeal and Bacterial Type Strains, Phase II (KMG-II): from individual species to whole genera.</title>
        <authorList>
            <person name="Goeker M."/>
        </authorList>
    </citation>
    <scope>NUCLEOTIDE SEQUENCE [LARGE SCALE GENOMIC DNA]</scope>
    <source>
        <strain evidence="2 3">DSM 17527</strain>
    </source>
</reference>
<evidence type="ECO:0000313" key="2">
    <source>
        <dbReference type="EMBL" id="TYP77363.1"/>
    </source>
</evidence>
<name>A0A5S5CH70_9FLAO</name>
<dbReference type="OrthoDB" id="9807687at2"/>
<feature type="domain" description="GSCFA" evidence="1">
    <location>
        <begin position="21"/>
        <end position="257"/>
    </location>
</feature>
<organism evidence="2 3">
    <name type="scientific">Aquimarina intermedia</name>
    <dbReference type="NCBI Taxonomy" id="350814"/>
    <lineage>
        <taxon>Bacteria</taxon>
        <taxon>Pseudomonadati</taxon>
        <taxon>Bacteroidota</taxon>
        <taxon>Flavobacteriia</taxon>
        <taxon>Flavobacteriales</taxon>
        <taxon>Flavobacteriaceae</taxon>
        <taxon>Aquimarina</taxon>
    </lineage>
</organism>
<accession>A0A5S5CH70</accession>
<evidence type="ECO:0000259" key="1">
    <source>
        <dbReference type="Pfam" id="PF08885"/>
    </source>
</evidence>
<dbReference type="GO" id="GO:0016788">
    <property type="term" value="F:hydrolase activity, acting on ester bonds"/>
    <property type="evidence" value="ECO:0007669"/>
    <property type="project" value="UniProtKB-ARBA"/>
</dbReference>
<dbReference type="SUPFAM" id="SSF52266">
    <property type="entry name" value="SGNH hydrolase"/>
    <property type="match status" value="1"/>
</dbReference>
<dbReference type="EMBL" id="VNHU01000001">
    <property type="protein sequence ID" value="TYP77363.1"/>
    <property type="molecule type" value="Genomic_DNA"/>
</dbReference>
<dbReference type="AlphaFoldDB" id="A0A5S5CH70"/>
<keyword evidence="3" id="KW-1185">Reference proteome</keyword>
<proteinExistence type="predicted"/>
<sequence length="315" mass="37184">MNLQTKIPLHPQDPKIDYDYKIMSLGSCFADNIGEKFAYYKFQALVNPFGVLFHPKAIETFLWMATQDERYVANDLFNFNDRWHCFDAHSKITADSQDELLETLNAKLVEAKAHLEKTTHVFITLGTAWVYRLKAMDMVVANCHKIPQKEFDKELLSVEEISQCLQNCLHFIRSINSECTIIFTVSPVRHSKDGFIENNRSKAHLLTAIHEVVSQEERLNYFPAYEIVMDELRDYRFYKPDMLHPTETAIQYIWERFMEVWIDEKTLVTMGKIEEIQRGSAHRPFQPNSKQHQIFLQNLEEKKRLLQQEYSFLSF</sequence>
<evidence type="ECO:0000313" key="3">
    <source>
        <dbReference type="Proteomes" id="UP000324376"/>
    </source>
</evidence>
<gene>
    <name evidence="2" type="ORF">BD809_101517</name>
</gene>
<dbReference type="Pfam" id="PF08885">
    <property type="entry name" value="GSCFA"/>
    <property type="match status" value="1"/>
</dbReference>
<dbReference type="Gene3D" id="3.40.50.1110">
    <property type="entry name" value="SGNH hydrolase"/>
    <property type="match status" value="1"/>
</dbReference>
<dbReference type="InterPro" id="IPR014982">
    <property type="entry name" value="GSCFA"/>
</dbReference>
<comment type="caution">
    <text evidence="2">The sequence shown here is derived from an EMBL/GenBank/DDBJ whole genome shotgun (WGS) entry which is preliminary data.</text>
</comment>
<protein>
    <submittedName>
        <fullName evidence="2">GSCFA family protein</fullName>
    </submittedName>
</protein>
<dbReference type="Proteomes" id="UP000324376">
    <property type="component" value="Unassembled WGS sequence"/>
</dbReference>
<dbReference type="InterPro" id="IPR036514">
    <property type="entry name" value="SGNH_hydro_sf"/>
</dbReference>